<accession>A0A645FJN4</accession>
<proteinExistence type="predicted"/>
<dbReference type="AlphaFoldDB" id="A0A645FJN4"/>
<evidence type="ECO:0000313" key="2">
    <source>
        <dbReference type="EMBL" id="MPN13866.1"/>
    </source>
</evidence>
<protein>
    <recommendedName>
        <fullName evidence="3">AsmA-like C-terminal domain-containing protein</fullName>
    </recommendedName>
</protein>
<reference evidence="2" key="1">
    <citation type="submission" date="2019-08" db="EMBL/GenBank/DDBJ databases">
        <authorList>
            <person name="Kucharzyk K."/>
            <person name="Murdoch R.W."/>
            <person name="Higgins S."/>
            <person name="Loffler F."/>
        </authorList>
    </citation>
    <scope>NUCLEOTIDE SEQUENCE</scope>
</reference>
<evidence type="ECO:0000256" key="1">
    <source>
        <dbReference type="SAM" id="MobiDB-lite"/>
    </source>
</evidence>
<organism evidence="2">
    <name type="scientific">bioreactor metagenome</name>
    <dbReference type="NCBI Taxonomy" id="1076179"/>
    <lineage>
        <taxon>unclassified sequences</taxon>
        <taxon>metagenomes</taxon>
        <taxon>ecological metagenomes</taxon>
    </lineage>
</organism>
<evidence type="ECO:0008006" key="3">
    <source>
        <dbReference type="Google" id="ProtNLM"/>
    </source>
</evidence>
<feature type="region of interest" description="Disordered" evidence="1">
    <location>
        <begin position="162"/>
        <end position="220"/>
    </location>
</feature>
<dbReference type="EMBL" id="VSSQ01060420">
    <property type="protein sequence ID" value="MPN13866.1"/>
    <property type="molecule type" value="Genomic_DNA"/>
</dbReference>
<comment type="caution">
    <text evidence="2">The sequence shown here is derived from an EMBL/GenBank/DDBJ whole genome shotgun (WGS) entry which is preliminary data.</text>
</comment>
<sequence length="220" mass="24161">MKKISTSDEIRYRSILANFNVDGKSFYLLPGSRAAAYPDDTIYRYFTASGTVGIGDKSISLKCLGDINLKALNTFLGAIRGLISVGDNITDPLLLQKFLSGLVGGYSVRDFRETSFTLAGTWNDMKMYDLKVSQPIQSTPIPFDSTFSDEKEKEKVDDIKIKLSFPTGEGKDNSLSPGEQVKKQLMENLLKQIIKPGESGDDSTTPSEGDSQDSTTDTQQ</sequence>
<name>A0A645FJN4_9ZZZZ</name>
<gene>
    <name evidence="2" type="ORF">SDC9_161192</name>
</gene>
<feature type="compositionally biased region" description="Polar residues" evidence="1">
    <location>
        <begin position="202"/>
        <end position="220"/>
    </location>
</feature>